<gene>
    <name evidence="1" type="ORF">E2C01_064669</name>
</gene>
<name>A0A5B7HDM9_PORTR</name>
<reference evidence="1 2" key="1">
    <citation type="submission" date="2019-05" db="EMBL/GenBank/DDBJ databases">
        <title>Another draft genome of Portunus trituberculatus and its Hox gene families provides insights of decapod evolution.</title>
        <authorList>
            <person name="Jeong J.-H."/>
            <person name="Song I."/>
            <person name="Kim S."/>
            <person name="Choi T."/>
            <person name="Kim D."/>
            <person name="Ryu S."/>
            <person name="Kim W."/>
        </authorList>
    </citation>
    <scope>NUCLEOTIDE SEQUENCE [LARGE SCALE GENOMIC DNA]</scope>
    <source>
        <tissue evidence="1">Muscle</tissue>
    </source>
</reference>
<dbReference type="EMBL" id="VSRR010031097">
    <property type="protein sequence ID" value="MPC70420.1"/>
    <property type="molecule type" value="Genomic_DNA"/>
</dbReference>
<organism evidence="1 2">
    <name type="scientific">Portunus trituberculatus</name>
    <name type="common">Swimming crab</name>
    <name type="synonym">Neptunus trituberculatus</name>
    <dbReference type="NCBI Taxonomy" id="210409"/>
    <lineage>
        <taxon>Eukaryota</taxon>
        <taxon>Metazoa</taxon>
        <taxon>Ecdysozoa</taxon>
        <taxon>Arthropoda</taxon>
        <taxon>Crustacea</taxon>
        <taxon>Multicrustacea</taxon>
        <taxon>Malacostraca</taxon>
        <taxon>Eumalacostraca</taxon>
        <taxon>Eucarida</taxon>
        <taxon>Decapoda</taxon>
        <taxon>Pleocyemata</taxon>
        <taxon>Brachyura</taxon>
        <taxon>Eubrachyura</taxon>
        <taxon>Portunoidea</taxon>
        <taxon>Portunidae</taxon>
        <taxon>Portuninae</taxon>
        <taxon>Portunus</taxon>
    </lineage>
</organism>
<protein>
    <submittedName>
        <fullName evidence="1">Uncharacterized protein</fullName>
    </submittedName>
</protein>
<evidence type="ECO:0000313" key="2">
    <source>
        <dbReference type="Proteomes" id="UP000324222"/>
    </source>
</evidence>
<dbReference type="Proteomes" id="UP000324222">
    <property type="component" value="Unassembled WGS sequence"/>
</dbReference>
<dbReference type="AlphaFoldDB" id="A0A5B7HDM9"/>
<sequence length="50" mass="5462">MDNGLGSFPMTRCPLKIGVFCDAVVDILDERHAVAGIRDRVIRALASYKA</sequence>
<evidence type="ECO:0000313" key="1">
    <source>
        <dbReference type="EMBL" id="MPC70420.1"/>
    </source>
</evidence>
<proteinExistence type="predicted"/>
<keyword evidence="2" id="KW-1185">Reference proteome</keyword>
<accession>A0A5B7HDM9</accession>
<comment type="caution">
    <text evidence="1">The sequence shown here is derived from an EMBL/GenBank/DDBJ whole genome shotgun (WGS) entry which is preliminary data.</text>
</comment>